<feature type="compositionally biased region" description="Low complexity" evidence="2">
    <location>
        <begin position="327"/>
        <end position="337"/>
    </location>
</feature>
<dbReference type="InterPro" id="IPR050441">
    <property type="entry name" value="RBM"/>
</dbReference>
<feature type="compositionally biased region" description="Basic and acidic residues" evidence="2">
    <location>
        <begin position="212"/>
        <end position="222"/>
    </location>
</feature>
<evidence type="ECO:0000313" key="5">
    <source>
        <dbReference type="Proteomes" id="UP000825935"/>
    </source>
</evidence>
<reference evidence="4" key="1">
    <citation type="submission" date="2021-08" db="EMBL/GenBank/DDBJ databases">
        <title>WGS assembly of Ceratopteris richardii.</title>
        <authorList>
            <person name="Marchant D.B."/>
            <person name="Chen G."/>
            <person name="Jenkins J."/>
            <person name="Shu S."/>
            <person name="Leebens-Mack J."/>
            <person name="Grimwood J."/>
            <person name="Schmutz J."/>
            <person name="Soltis P."/>
            <person name="Soltis D."/>
            <person name="Chen Z.-H."/>
        </authorList>
    </citation>
    <scope>NUCLEOTIDE SEQUENCE</scope>
    <source>
        <strain evidence="4">Whitten #5841</strain>
        <tissue evidence="4">Leaf</tissue>
    </source>
</reference>
<evidence type="ECO:0000256" key="2">
    <source>
        <dbReference type="SAM" id="MobiDB-lite"/>
    </source>
</evidence>
<feature type="domain" description="RRM" evidence="3">
    <location>
        <begin position="34"/>
        <end position="112"/>
    </location>
</feature>
<dbReference type="EMBL" id="CM035426">
    <property type="protein sequence ID" value="KAH7315120.1"/>
    <property type="molecule type" value="Genomic_DNA"/>
</dbReference>
<keyword evidence="5" id="KW-1185">Reference proteome</keyword>
<feature type="compositionally biased region" description="Basic and acidic residues" evidence="2">
    <location>
        <begin position="192"/>
        <end position="202"/>
    </location>
</feature>
<organism evidence="4 5">
    <name type="scientific">Ceratopteris richardii</name>
    <name type="common">Triangle waterfern</name>
    <dbReference type="NCBI Taxonomy" id="49495"/>
    <lineage>
        <taxon>Eukaryota</taxon>
        <taxon>Viridiplantae</taxon>
        <taxon>Streptophyta</taxon>
        <taxon>Embryophyta</taxon>
        <taxon>Tracheophyta</taxon>
        <taxon>Polypodiopsida</taxon>
        <taxon>Polypodiidae</taxon>
        <taxon>Polypodiales</taxon>
        <taxon>Pteridineae</taxon>
        <taxon>Pteridaceae</taxon>
        <taxon>Parkerioideae</taxon>
        <taxon>Ceratopteris</taxon>
    </lineage>
</organism>
<keyword evidence="1" id="KW-0694">RNA-binding</keyword>
<dbReference type="OMA" id="SPRKEGY"/>
<dbReference type="PANTHER" id="PTHR48034">
    <property type="entry name" value="TRANSFORMER-2 SEX-DETERMINING PROTEIN-RELATED"/>
    <property type="match status" value="1"/>
</dbReference>
<dbReference type="InterPro" id="IPR035979">
    <property type="entry name" value="RBD_domain_sf"/>
</dbReference>
<evidence type="ECO:0000256" key="1">
    <source>
        <dbReference type="PROSITE-ProRule" id="PRU00176"/>
    </source>
</evidence>
<name>A0A8T2SCG1_CERRI</name>
<dbReference type="SMART" id="SM00360">
    <property type="entry name" value="RRM"/>
    <property type="match status" value="1"/>
</dbReference>
<dbReference type="EMBL" id="CM035426">
    <property type="protein sequence ID" value="KAH7315119.1"/>
    <property type="molecule type" value="Genomic_DNA"/>
</dbReference>
<dbReference type="Pfam" id="PF00076">
    <property type="entry name" value="RRM_1"/>
    <property type="match status" value="1"/>
</dbReference>
<evidence type="ECO:0000313" key="4">
    <source>
        <dbReference type="EMBL" id="KAH7315117.1"/>
    </source>
</evidence>
<dbReference type="PROSITE" id="PS50102">
    <property type="entry name" value="RRM"/>
    <property type="match status" value="1"/>
</dbReference>
<dbReference type="SUPFAM" id="SSF54928">
    <property type="entry name" value="RNA-binding domain, RBD"/>
    <property type="match status" value="1"/>
</dbReference>
<dbReference type="Gene3D" id="3.30.70.330">
    <property type="match status" value="1"/>
</dbReference>
<feature type="compositionally biased region" description="Low complexity" evidence="2">
    <location>
        <begin position="135"/>
        <end position="144"/>
    </location>
</feature>
<dbReference type="OrthoDB" id="439808at2759"/>
<dbReference type="EMBL" id="CM035426">
    <property type="protein sequence ID" value="KAH7315117.1"/>
    <property type="molecule type" value="Genomic_DNA"/>
</dbReference>
<dbReference type="Proteomes" id="UP000825935">
    <property type="component" value="Chromosome 21"/>
</dbReference>
<feature type="compositionally biased region" description="Basic and acidic residues" evidence="2">
    <location>
        <begin position="155"/>
        <end position="175"/>
    </location>
</feature>
<feature type="region of interest" description="Disordered" evidence="2">
    <location>
        <begin position="1"/>
        <end position="31"/>
    </location>
</feature>
<feature type="compositionally biased region" description="Low complexity" evidence="2">
    <location>
        <begin position="234"/>
        <end position="247"/>
    </location>
</feature>
<dbReference type="GO" id="GO:0003723">
    <property type="term" value="F:RNA binding"/>
    <property type="evidence" value="ECO:0007669"/>
    <property type="project" value="UniProtKB-UniRule"/>
</dbReference>
<accession>A0A8T2SCG1</accession>
<dbReference type="AlphaFoldDB" id="A0A8T2SCG1"/>
<feature type="region of interest" description="Disordered" evidence="2">
    <location>
        <begin position="116"/>
        <end position="337"/>
    </location>
</feature>
<gene>
    <name evidence="4" type="ORF">KP509_21G035200</name>
</gene>
<feature type="compositionally biased region" description="Low complexity" evidence="2">
    <location>
        <begin position="1"/>
        <end position="13"/>
    </location>
</feature>
<comment type="caution">
    <text evidence="4">The sequence shown here is derived from an EMBL/GenBank/DDBJ whole genome shotgun (WGS) entry which is preliminary data.</text>
</comment>
<evidence type="ECO:0000259" key="3">
    <source>
        <dbReference type="PROSITE" id="PS50102"/>
    </source>
</evidence>
<dbReference type="InterPro" id="IPR012677">
    <property type="entry name" value="Nucleotide-bd_a/b_plait_sf"/>
</dbReference>
<dbReference type="InterPro" id="IPR000504">
    <property type="entry name" value="RRM_dom"/>
</dbReference>
<proteinExistence type="predicted"/>
<sequence length="337" mass="38378">MRRRSPSYSPPRRGYGGRGRSPPRGRYGHRDAPCGLLVRNISKGSRPEDLRIPFERFGRVRDVYLPRDYYTGEPRGFGFVQFLDPLDAAEARRYMDRQVLGGREITVVFAEENRKRPEEMRMKERRRGRMGYGSGRRSPYRGYSPAQSPGYRSPTPRDGRYSRSYDGSSRKDRYESVSPPPRGRNRSSRSPEPYRRDREHSPLGEPVGSPGKDGHLNSDGQRKRGRHSASVEKSYSPRSPRSRGTSPAKPHPNKFRSPIRDSRSRSRSPTPRSPPPRRQRRASPSASPHSRSPPPRRQRHASSNLRDVPDPGQKTYSNLTPEERSPRGPSLSPGPSS</sequence>
<protein>
    <recommendedName>
        <fullName evidence="3">RRM domain-containing protein</fullName>
    </recommendedName>
</protein>